<protein>
    <submittedName>
        <fullName evidence="1">Uncharacterized protein</fullName>
    </submittedName>
</protein>
<name>A0A0A9BWX0_ARUDO</name>
<reference evidence="1" key="1">
    <citation type="submission" date="2014-09" db="EMBL/GenBank/DDBJ databases">
        <authorList>
            <person name="Magalhaes I.L.F."/>
            <person name="Oliveira U."/>
            <person name="Santos F.R."/>
            <person name="Vidigal T.H.D.A."/>
            <person name="Brescovit A.D."/>
            <person name="Santos A.J."/>
        </authorList>
    </citation>
    <scope>NUCLEOTIDE SEQUENCE</scope>
    <source>
        <tissue evidence="1">Shoot tissue taken approximately 20 cm above the soil surface</tissue>
    </source>
</reference>
<proteinExistence type="predicted"/>
<dbReference type="AlphaFoldDB" id="A0A0A9BWX0"/>
<evidence type="ECO:0000313" key="1">
    <source>
        <dbReference type="EMBL" id="JAD63762.1"/>
    </source>
</evidence>
<dbReference type="EMBL" id="GBRH01234133">
    <property type="protein sequence ID" value="JAD63762.1"/>
    <property type="molecule type" value="Transcribed_RNA"/>
</dbReference>
<reference evidence="1" key="2">
    <citation type="journal article" date="2015" name="Data Brief">
        <title>Shoot transcriptome of the giant reed, Arundo donax.</title>
        <authorList>
            <person name="Barrero R.A."/>
            <person name="Guerrero F.D."/>
            <person name="Moolhuijzen P."/>
            <person name="Goolsby J.A."/>
            <person name="Tidwell J."/>
            <person name="Bellgard S.E."/>
            <person name="Bellgard M.I."/>
        </authorList>
    </citation>
    <scope>NUCLEOTIDE SEQUENCE</scope>
    <source>
        <tissue evidence="1">Shoot tissue taken approximately 20 cm above the soil surface</tissue>
    </source>
</reference>
<accession>A0A0A9BWX0</accession>
<organism evidence="1">
    <name type="scientific">Arundo donax</name>
    <name type="common">Giant reed</name>
    <name type="synonym">Donax arundinaceus</name>
    <dbReference type="NCBI Taxonomy" id="35708"/>
    <lineage>
        <taxon>Eukaryota</taxon>
        <taxon>Viridiplantae</taxon>
        <taxon>Streptophyta</taxon>
        <taxon>Embryophyta</taxon>
        <taxon>Tracheophyta</taxon>
        <taxon>Spermatophyta</taxon>
        <taxon>Magnoliopsida</taxon>
        <taxon>Liliopsida</taxon>
        <taxon>Poales</taxon>
        <taxon>Poaceae</taxon>
        <taxon>PACMAD clade</taxon>
        <taxon>Arundinoideae</taxon>
        <taxon>Arundineae</taxon>
        <taxon>Arundo</taxon>
    </lineage>
</organism>
<sequence>MHILAIFQKMATLMIPVHIPFLDYGPPILGFLY</sequence>